<keyword evidence="2" id="KW-1185">Reference proteome</keyword>
<name>A0ABP0YX75_9ROSI</name>
<organism evidence="1 2">
    <name type="scientific">Citrullus colocynthis</name>
    <name type="common">colocynth</name>
    <dbReference type="NCBI Taxonomy" id="252529"/>
    <lineage>
        <taxon>Eukaryota</taxon>
        <taxon>Viridiplantae</taxon>
        <taxon>Streptophyta</taxon>
        <taxon>Embryophyta</taxon>
        <taxon>Tracheophyta</taxon>
        <taxon>Spermatophyta</taxon>
        <taxon>Magnoliopsida</taxon>
        <taxon>eudicotyledons</taxon>
        <taxon>Gunneridae</taxon>
        <taxon>Pentapetalae</taxon>
        <taxon>rosids</taxon>
        <taxon>fabids</taxon>
        <taxon>Cucurbitales</taxon>
        <taxon>Cucurbitaceae</taxon>
        <taxon>Benincaseae</taxon>
        <taxon>Citrullus</taxon>
    </lineage>
</organism>
<proteinExistence type="predicted"/>
<protein>
    <submittedName>
        <fullName evidence="1">Uncharacterized protein</fullName>
    </submittedName>
</protein>
<accession>A0ABP0YX75</accession>
<evidence type="ECO:0000313" key="2">
    <source>
        <dbReference type="Proteomes" id="UP001642487"/>
    </source>
</evidence>
<reference evidence="1 2" key="1">
    <citation type="submission" date="2024-03" db="EMBL/GenBank/DDBJ databases">
        <authorList>
            <person name="Gkanogiannis A."/>
            <person name="Becerra Lopez-Lavalle L."/>
        </authorList>
    </citation>
    <scope>NUCLEOTIDE SEQUENCE [LARGE SCALE GENOMIC DNA]</scope>
</reference>
<evidence type="ECO:0000313" key="1">
    <source>
        <dbReference type="EMBL" id="CAK9325127.1"/>
    </source>
</evidence>
<gene>
    <name evidence="1" type="ORF">CITCOLO1_LOCUS17380</name>
</gene>
<dbReference type="EMBL" id="OZ021741">
    <property type="protein sequence ID" value="CAK9325127.1"/>
    <property type="molecule type" value="Genomic_DNA"/>
</dbReference>
<sequence>MDEGCVNEERTKERIWLCQQLYKGNPHGAESIGCSVCSQISAHGSKLLIFPFISVSGALRLQTLLLLPAHFRNSAEIIITTHLGISSNLSNLLVLPKHGPEFLLLGLYLIFDRFRLYLIQW</sequence>
<dbReference type="Proteomes" id="UP001642487">
    <property type="component" value="Chromosome 7"/>
</dbReference>